<dbReference type="STRING" id="1344416.A0A139AR44"/>
<evidence type="ECO:0000256" key="6">
    <source>
        <dbReference type="PIRSR" id="PIRSR603437-50"/>
    </source>
</evidence>
<dbReference type="EMBL" id="KQ965739">
    <property type="protein sequence ID" value="KXS19208.1"/>
    <property type="molecule type" value="Genomic_DNA"/>
</dbReference>
<dbReference type="OrthoDB" id="6537869at2759"/>
<feature type="modified residue" description="N6-(pyridoxal phosphate)lysine" evidence="6">
    <location>
        <position position="786"/>
    </location>
</feature>
<sequence>MLHISRGLTAAAGTAAPAVSLSRFPLHRPRPTRSNPCFPTLKPSSRTSVSFAAPIQPGAHIAPSTLFKPLDTFPRRHIGPRDNDLPVMLKTVGVASIDELVTKTIPAGIRVEQAPAVGEPLAEAELLSELRKMAAKNKVFKSYIGLGYADTITPPVILRNIMENPGWYTQYTPYQAEISQGRLESLINFQTMVSDLTGLPVSNASLLDEGTAAGEAMLIAFTIHNRRRKTFLVDTATNPQTIACVRSRAEPFGINVVVSDASGWERELEESGQDIMGVMVQYPAADGRVPDYERLAAQARSRKSIVVAATDLLALAVLRPPGEWGADIALGNAQRFGVPLGYGGPHAAFFAVRDEHKRRMPGRLVGASKDTHGKVAYRLALQTREQHIRREKATSNICTAQALLANMAAMYAVYHGPQGIKDIALRVHHLTSVLAEGLTQLGYTITNRDSFFDTLTVRLDFPSSELVAFAEENRINLRIDEKNTIGVTLDETVTKQDLQHLVRVFALGSVQRHMLVSDSSVPSVDTLAAARFATAERSFNFAPKLARTSAYLSHPVFNSYHSETEMLRYIMHLQSKDLSLADAMIPLGSCTMKLNATTEMIPVTWPEFNSLHPFVPQHQALGYKTLFEELEYSLAKITGFDAISLQPNSGAQGEYAGLRVIRAYHESRGDVKRNVCLIPVSAHGTNPASAAMCGMDVVVVKCDAAGSLDAEDLRVKAAQYKDRLAAIMITYPSTYGVFEDGVREVCDLVHSYGGQVYMDGANMNAQVGLCTPGDIGADVCHLNLHKTFTIPHGGGGPGMGPIGVKAHLAPFLPGHPLTKVGGQAPIGPISAAPWGSASILPISWAYIRMMGDVGLRKSTEYAILNANYMAKRLEPYYKILFRNENGLCAHEFIIDARPFSASAGIEAVDIAKRLHDYSFHSPTMSWPVGNTLMIEPTESEPRSELDRFCDAMIAIRQEITDIETGKQPRENNVLTNAPHTQEVLLSENWDRPYTREQAAYPLPNLRKRKFWPTVSRVDDAYGDRNLFCTCPPLELDE</sequence>
<dbReference type="InterPro" id="IPR015424">
    <property type="entry name" value="PyrdxlP-dep_Trfase"/>
</dbReference>
<evidence type="ECO:0000313" key="11">
    <source>
        <dbReference type="Proteomes" id="UP000070544"/>
    </source>
</evidence>
<evidence type="ECO:0000256" key="5">
    <source>
        <dbReference type="ARBA" id="ARBA00049026"/>
    </source>
</evidence>
<organism evidence="10 11">
    <name type="scientific">Gonapodya prolifera (strain JEL478)</name>
    <name type="common">Monoblepharis prolifera</name>
    <dbReference type="NCBI Taxonomy" id="1344416"/>
    <lineage>
        <taxon>Eukaryota</taxon>
        <taxon>Fungi</taxon>
        <taxon>Fungi incertae sedis</taxon>
        <taxon>Chytridiomycota</taxon>
        <taxon>Chytridiomycota incertae sedis</taxon>
        <taxon>Monoblepharidomycetes</taxon>
        <taxon>Monoblepharidales</taxon>
        <taxon>Gonapodyaceae</taxon>
        <taxon>Gonapodya</taxon>
    </lineage>
</organism>
<keyword evidence="7" id="KW-0496">Mitochondrion</keyword>
<proteinExistence type="inferred from homology"/>
<dbReference type="HAMAP" id="MF_00711">
    <property type="entry name" value="GcvP"/>
    <property type="match status" value="1"/>
</dbReference>
<dbReference type="InterPro" id="IPR049316">
    <property type="entry name" value="GDC-P_C"/>
</dbReference>
<comment type="subunit">
    <text evidence="7">The glycine cleavage system is composed of four proteins: P, T, L and H.</text>
</comment>
<keyword evidence="3 6" id="KW-0663">Pyridoxal phosphate</keyword>
<evidence type="ECO:0000256" key="4">
    <source>
        <dbReference type="ARBA" id="ARBA00023002"/>
    </source>
</evidence>
<dbReference type="FunFam" id="3.40.640.10:FF:000005">
    <property type="entry name" value="Glycine dehydrogenase (decarboxylating), mitochondrial"/>
    <property type="match status" value="1"/>
</dbReference>
<evidence type="ECO:0000259" key="9">
    <source>
        <dbReference type="Pfam" id="PF21478"/>
    </source>
</evidence>
<comment type="function">
    <text evidence="7">The glycine cleavage system catalyzes the degradation of glycine.</text>
</comment>
<feature type="domain" description="Glycine cleavage system P-protein N-terminal" evidence="8">
    <location>
        <begin position="75"/>
        <end position="505"/>
    </location>
</feature>
<dbReference type="Gene3D" id="3.90.1150.10">
    <property type="entry name" value="Aspartate Aminotransferase, domain 1"/>
    <property type="match status" value="2"/>
</dbReference>
<dbReference type="NCBIfam" id="NF001696">
    <property type="entry name" value="PRK00451.1"/>
    <property type="match status" value="1"/>
</dbReference>
<keyword evidence="7" id="KW-0809">Transit peptide</keyword>
<dbReference type="InterPro" id="IPR015421">
    <property type="entry name" value="PyrdxlP-dep_Trfase_major"/>
</dbReference>
<gene>
    <name evidence="10" type="ORF">M427DRAFT_120692</name>
</gene>
<dbReference type="PANTHER" id="PTHR11773:SF1">
    <property type="entry name" value="GLYCINE DEHYDROGENASE (DECARBOXYLATING), MITOCHONDRIAL"/>
    <property type="match status" value="1"/>
</dbReference>
<comment type="catalytic activity">
    <reaction evidence="5 7">
        <text>N(6)-[(R)-lipoyl]-L-lysyl-[glycine-cleavage complex H protein] + glycine + H(+) = N(6)-[(R)-S(8)-aminomethyldihydrolipoyl]-L-lysyl-[glycine-cleavage complex H protein] + CO2</text>
        <dbReference type="Rhea" id="RHEA:24304"/>
        <dbReference type="Rhea" id="RHEA-COMP:10494"/>
        <dbReference type="Rhea" id="RHEA-COMP:10495"/>
        <dbReference type="ChEBI" id="CHEBI:15378"/>
        <dbReference type="ChEBI" id="CHEBI:16526"/>
        <dbReference type="ChEBI" id="CHEBI:57305"/>
        <dbReference type="ChEBI" id="CHEBI:83099"/>
        <dbReference type="ChEBI" id="CHEBI:83143"/>
        <dbReference type="EC" id="1.4.4.2"/>
    </reaction>
</comment>
<dbReference type="Proteomes" id="UP000070544">
    <property type="component" value="Unassembled WGS sequence"/>
</dbReference>
<dbReference type="EC" id="1.4.4.2" evidence="7"/>
<evidence type="ECO:0000256" key="7">
    <source>
        <dbReference type="RuleBase" id="RU364056"/>
    </source>
</evidence>
<evidence type="ECO:0000256" key="3">
    <source>
        <dbReference type="ARBA" id="ARBA00022898"/>
    </source>
</evidence>
<dbReference type="FunFam" id="3.90.1150.10:FF:000007">
    <property type="entry name" value="Glycine dehydrogenase (decarboxylating), mitochondrial"/>
    <property type="match status" value="1"/>
</dbReference>
<keyword evidence="4 7" id="KW-0560">Oxidoreductase</keyword>
<feature type="domain" description="Glycine dehydrogenase C-terminal" evidence="9">
    <location>
        <begin position="858"/>
        <end position="979"/>
    </location>
</feature>
<accession>A0A139AR44</accession>
<dbReference type="FunFam" id="3.40.640.10:FF:000007">
    <property type="entry name" value="glycine dehydrogenase (Decarboxylating), mitochondrial"/>
    <property type="match status" value="1"/>
</dbReference>
<dbReference type="AlphaFoldDB" id="A0A139AR44"/>
<dbReference type="InterPro" id="IPR020581">
    <property type="entry name" value="GDC_P"/>
</dbReference>
<dbReference type="NCBIfam" id="NF003346">
    <property type="entry name" value="PRK04366.1"/>
    <property type="match status" value="1"/>
</dbReference>
<protein>
    <recommendedName>
        <fullName evidence="7">Glycine cleavage system P protein</fullName>
        <ecNumber evidence="7">1.4.4.2</ecNumber>
    </recommendedName>
</protein>
<dbReference type="GO" id="GO:0005739">
    <property type="term" value="C:mitochondrion"/>
    <property type="evidence" value="ECO:0007669"/>
    <property type="project" value="UniProtKB-SubCell"/>
</dbReference>
<dbReference type="CDD" id="cd00613">
    <property type="entry name" value="GDC-P"/>
    <property type="match status" value="2"/>
</dbReference>
<dbReference type="PANTHER" id="PTHR11773">
    <property type="entry name" value="GLYCINE DEHYDROGENASE, DECARBOXYLATING"/>
    <property type="match status" value="1"/>
</dbReference>
<dbReference type="GO" id="GO:0030170">
    <property type="term" value="F:pyridoxal phosphate binding"/>
    <property type="evidence" value="ECO:0007669"/>
    <property type="project" value="TreeGrafter"/>
</dbReference>
<dbReference type="Gene3D" id="3.40.640.10">
    <property type="entry name" value="Type I PLP-dependent aspartate aminotransferase-like (Major domain)"/>
    <property type="match status" value="2"/>
</dbReference>
<dbReference type="Pfam" id="PF02347">
    <property type="entry name" value="GDC-P"/>
    <property type="match status" value="2"/>
</dbReference>
<comment type="cofactor">
    <cofactor evidence="1 6 7">
        <name>pyridoxal 5'-phosphate</name>
        <dbReference type="ChEBI" id="CHEBI:597326"/>
    </cofactor>
</comment>
<dbReference type="SUPFAM" id="SSF53383">
    <property type="entry name" value="PLP-dependent transferases"/>
    <property type="match status" value="2"/>
</dbReference>
<evidence type="ECO:0000259" key="8">
    <source>
        <dbReference type="Pfam" id="PF02347"/>
    </source>
</evidence>
<dbReference type="NCBIfam" id="TIGR00461">
    <property type="entry name" value="gcvP"/>
    <property type="match status" value="1"/>
</dbReference>
<dbReference type="InterPro" id="IPR049315">
    <property type="entry name" value="GDC-P_N"/>
</dbReference>
<keyword evidence="11" id="KW-1185">Reference proteome</keyword>
<name>A0A139AR44_GONPJ</name>
<dbReference type="OMA" id="RNLICTC"/>
<evidence type="ECO:0000256" key="2">
    <source>
        <dbReference type="ARBA" id="ARBA00010756"/>
    </source>
</evidence>
<feature type="domain" description="Glycine cleavage system P-protein N-terminal" evidence="8">
    <location>
        <begin position="690"/>
        <end position="814"/>
    </location>
</feature>
<dbReference type="GO" id="GO:0016594">
    <property type="term" value="F:glycine binding"/>
    <property type="evidence" value="ECO:0007669"/>
    <property type="project" value="TreeGrafter"/>
</dbReference>
<reference evidence="10 11" key="1">
    <citation type="journal article" date="2015" name="Genome Biol. Evol.">
        <title>Phylogenomic analyses indicate that early fungi evolved digesting cell walls of algal ancestors of land plants.</title>
        <authorList>
            <person name="Chang Y."/>
            <person name="Wang S."/>
            <person name="Sekimoto S."/>
            <person name="Aerts A.L."/>
            <person name="Choi C."/>
            <person name="Clum A."/>
            <person name="LaButti K.M."/>
            <person name="Lindquist E.A."/>
            <person name="Yee Ngan C."/>
            <person name="Ohm R.A."/>
            <person name="Salamov A.A."/>
            <person name="Grigoriev I.V."/>
            <person name="Spatafora J.W."/>
            <person name="Berbee M.L."/>
        </authorList>
    </citation>
    <scope>NUCLEOTIDE SEQUENCE [LARGE SCALE GENOMIC DNA]</scope>
    <source>
        <strain evidence="10 11">JEL478</strain>
    </source>
</reference>
<dbReference type="GO" id="GO:0004375">
    <property type="term" value="F:glycine dehydrogenase (decarboxylating) activity"/>
    <property type="evidence" value="ECO:0007669"/>
    <property type="project" value="UniProtKB-UniRule"/>
</dbReference>
<evidence type="ECO:0000256" key="1">
    <source>
        <dbReference type="ARBA" id="ARBA00001933"/>
    </source>
</evidence>
<comment type="subcellular location">
    <subcellularLocation>
        <location evidence="7">Mitochondrion</location>
    </subcellularLocation>
</comment>
<dbReference type="InterPro" id="IPR003437">
    <property type="entry name" value="GcvP"/>
</dbReference>
<comment type="similarity">
    <text evidence="2 7">Belongs to the GcvP family.</text>
</comment>
<dbReference type="GO" id="GO:0019464">
    <property type="term" value="P:glycine decarboxylation via glycine cleavage system"/>
    <property type="evidence" value="ECO:0007669"/>
    <property type="project" value="TreeGrafter"/>
</dbReference>
<evidence type="ECO:0000313" key="10">
    <source>
        <dbReference type="EMBL" id="KXS19208.1"/>
    </source>
</evidence>
<dbReference type="GO" id="GO:0005960">
    <property type="term" value="C:glycine cleavage complex"/>
    <property type="evidence" value="ECO:0007669"/>
    <property type="project" value="TreeGrafter"/>
</dbReference>
<dbReference type="Pfam" id="PF21478">
    <property type="entry name" value="GcvP2_C"/>
    <property type="match status" value="1"/>
</dbReference>
<dbReference type="InterPro" id="IPR015422">
    <property type="entry name" value="PyrdxlP-dep_Trfase_small"/>
</dbReference>